<dbReference type="GO" id="GO:0003968">
    <property type="term" value="F:RNA-directed RNA polymerase activity"/>
    <property type="evidence" value="ECO:0007669"/>
    <property type="project" value="UniProtKB-KW"/>
</dbReference>
<dbReference type="AlphaFoldDB" id="A0A1M2VA60"/>
<dbReference type="EC" id="2.7.7.48" evidence="1"/>
<dbReference type="InterPro" id="IPR007855">
    <property type="entry name" value="RDRP"/>
</dbReference>
<sequence>MVTKATAPIYTARCSNGVGLSDVEVQEHPASRATRLVDDTTRFLLVSVDKRVEDSVLRKTLPRWVREGVKINGVRYRFLGFTESQVKAGKLTFFREDYEWTVERLLASFGDLSAVYLKSGYGKYSARLGLSFSSTVESLDVPREAAHEIPDLKAPDGSLYTDGCGMIRDSFAKILCTKHDIPSDTSVFQVRRGGIKGLLVRFPDEKFERLGRTSSPLHLIAYRPSMYKYEDGPTTLEINNHNLPPAPAHLSLQFMVLLLSLGVPLEVFQRLLQDQLDAIGSIVTDREKALHYVKGELDAGVEDRFNQSLYAMLLAQHDLAEPYVRQQLLKFQEIQYESLRREMNLRVMDSCYVFGVVDEDGVLAPGEVYVNLPARSGVLVRDVMVAR</sequence>
<accession>A0A1M2VA60</accession>
<comment type="caution">
    <text evidence="3">The sequence shown here is derived from an EMBL/GenBank/DDBJ whole genome shotgun (WGS) entry which is preliminary data.</text>
</comment>
<dbReference type="GO" id="GO:0003723">
    <property type="term" value="F:RNA binding"/>
    <property type="evidence" value="ECO:0007669"/>
    <property type="project" value="UniProtKB-KW"/>
</dbReference>
<keyword evidence="1" id="KW-0548">Nucleotidyltransferase</keyword>
<reference evidence="3 4" key="1">
    <citation type="submission" date="2016-10" db="EMBL/GenBank/DDBJ databases">
        <title>Genome sequence of the basidiomycete white-rot fungus Trametes pubescens.</title>
        <authorList>
            <person name="Makela M.R."/>
            <person name="Granchi Z."/>
            <person name="Peng M."/>
            <person name="De Vries R.P."/>
            <person name="Grigoriev I."/>
            <person name="Riley R."/>
            <person name="Hilden K."/>
        </authorList>
    </citation>
    <scope>NUCLEOTIDE SEQUENCE [LARGE SCALE GENOMIC DNA]</scope>
    <source>
        <strain evidence="3 4">FBCC735</strain>
    </source>
</reference>
<keyword evidence="1" id="KW-0694">RNA-binding</keyword>
<dbReference type="Proteomes" id="UP000184267">
    <property type="component" value="Unassembled WGS sequence"/>
</dbReference>
<gene>
    <name evidence="3" type="ORF">TRAPUB_4863</name>
</gene>
<dbReference type="InterPro" id="IPR057596">
    <property type="entry name" value="RDRP_core"/>
</dbReference>
<dbReference type="OrthoDB" id="6513042at2759"/>
<feature type="domain" description="RDRP core" evidence="2">
    <location>
        <begin position="31"/>
        <end position="387"/>
    </location>
</feature>
<evidence type="ECO:0000256" key="1">
    <source>
        <dbReference type="RuleBase" id="RU363098"/>
    </source>
</evidence>
<dbReference type="EMBL" id="MNAD01001540">
    <property type="protein sequence ID" value="OJT04407.1"/>
    <property type="molecule type" value="Genomic_DNA"/>
</dbReference>
<dbReference type="OMA" id="GMANSEQ"/>
<organism evidence="3 4">
    <name type="scientific">Trametes pubescens</name>
    <name type="common">White-rot fungus</name>
    <dbReference type="NCBI Taxonomy" id="154538"/>
    <lineage>
        <taxon>Eukaryota</taxon>
        <taxon>Fungi</taxon>
        <taxon>Dikarya</taxon>
        <taxon>Basidiomycota</taxon>
        <taxon>Agaricomycotina</taxon>
        <taxon>Agaricomycetes</taxon>
        <taxon>Polyporales</taxon>
        <taxon>Polyporaceae</taxon>
        <taxon>Trametes</taxon>
    </lineage>
</organism>
<comment type="catalytic activity">
    <reaction evidence="1">
        <text>RNA(n) + a ribonucleoside 5'-triphosphate = RNA(n+1) + diphosphate</text>
        <dbReference type="Rhea" id="RHEA:21248"/>
        <dbReference type="Rhea" id="RHEA-COMP:14527"/>
        <dbReference type="Rhea" id="RHEA-COMP:17342"/>
        <dbReference type="ChEBI" id="CHEBI:33019"/>
        <dbReference type="ChEBI" id="CHEBI:61557"/>
        <dbReference type="ChEBI" id="CHEBI:140395"/>
        <dbReference type="EC" id="2.7.7.48"/>
    </reaction>
</comment>
<evidence type="ECO:0000313" key="4">
    <source>
        <dbReference type="Proteomes" id="UP000184267"/>
    </source>
</evidence>
<evidence type="ECO:0000259" key="2">
    <source>
        <dbReference type="Pfam" id="PF05183"/>
    </source>
</evidence>
<dbReference type="GO" id="GO:0031380">
    <property type="term" value="C:nuclear RNA-directed RNA polymerase complex"/>
    <property type="evidence" value="ECO:0007669"/>
    <property type="project" value="TreeGrafter"/>
</dbReference>
<keyword evidence="1" id="KW-0808">Transferase</keyword>
<dbReference type="PANTHER" id="PTHR23079">
    <property type="entry name" value="RNA-DEPENDENT RNA POLYMERASE"/>
    <property type="match status" value="1"/>
</dbReference>
<proteinExistence type="inferred from homology"/>
<dbReference type="GO" id="GO:0030422">
    <property type="term" value="P:siRNA processing"/>
    <property type="evidence" value="ECO:0007669"/>
    <property type="project" value="TreeGrafter"/>
</dbReference>
<evidence type="ECO:0000313" key="3">
    <source>
        <dbReference type="EMBL" id="OJT04407.1"/>
    </source>
</evidence>
<comment type="similarity">
    <text evidence="1">Belongs to the RdRP family.</text>
</comment>
<dbReference type="STRING" id="154538.A0A1M2VA60"/>
<dbReference type="PANTHER" id="PTHR23079:SF55">
    <property type="entry name" value="RNA-DIRECTED RNA POLYMERASE"/>
    <property type="match status" value="1"/>
</dbReference>
<dbReference type="Pfam" id="PF05183">
    <property type="entry name" value="RdRP"/>
    <property type="match status" value="1"/>
</dbReference>
<protein>
    <recommendedName>
        <fullName evidence="1">RNA-dependent RNA polymerase</fullName>
        <ecNumber evidence="1">2.7.7.48</ecNumber>
    </recommendedName>
</protein>
<keyword evidence="1 3" id="KW-0696">RNA-directed RNA polymerase</keyword>
<keyword evidence="4" id="KW-1185">Reference proteome</keyword>
<name>A0A1M2VA60_TRAPU</name>